<dbReference type="FunFam" id="3.90.1150.10:FF:000166">
    <property type="entry name" value="Kynurenine/alpha-aminoadipate aminotransferase, mitochondrial"/>
    <property type="match status" value="1"/>
</dbReference>
<dbReference type="EMBL" id="JADGJH010000424">
    <property type="protein sequence ID" value="KAJ3129428.1"/>
    <property type="molecule type" value="Genomic_DNA"/>
</dbReference>
<accession>A0AAD5XFG0</accession>
<evidence type="ECO:0000256" key="5">
    <source>
        <dbReference type="ARBA" id="ARBA00022898"/>
    </source>
</evidence>
<evidence type="ECO:0000256" key="3">
    <source>
        <dbReference type="ARBA" id="ARBA00022576"/>
    </source>
</evidence>
<keyword evidence="4" id="KW-0808">Transferase</keyword>
<evidence type="ECO:0000259" key="6">
    <source>
        <dbReference type="Pfam" id="PF00155"/>
    </source>
</evidence>
<keyword evidence="8" id="KW-1185">Reference proteome</keyword>
<dbReference type="GO" id="GO:0047315">
    <property type="term" value="F:kynurenine-glyoxylate transaminase activity"/>
    <property type="evidence" value="ECO:0007669"/>
    <property type="project" value="UniProtKB-ARBA"/>
</dbReference>
<comment type="caution">
    <text evidence="7">The sequence shown here is derived from an EMBL/GenBank/DDBJ whole genome shotgun (WGS) entry which is preliminary data.</text>
</comment>
<dbReference type="GO" id="GO:0030170">
    <property type="term" value="F:pyridoxal phosphate binding"/>
    <property type="evidence" value="ECO:0007669"/>
    <property type="project" value="InterPro"/>
</dbReference>
<dbReference type="InterPro" id="IPR015424">
    <property type="entry name" value="PyrdxlP-dep_Trfase"/>
</dbReference>
<dbReference type="Gene3D" id="3.40.640.10">
    <property type="entry name" value="Type I PLP-dependent aspartate aminotransferase-like (Major domain)"/>
    <property type="match status" value="1"/>
</dbReference>
<dbReference type="InterPro" id="IPR050859">
    <property type="entry name" value="Class-I_PLP-dep_aminotransf"/>
</dbReference>
<dbReference type="SUPFAM" id="SSF53383">
    <property type="entry name" value="PLP-dependent transferases"/>
    <property type="match status" value="1"/>
</dbReference>
<comment type="cofactor">
    <cofactor evidence="1">
        <name>pyridoxal 5'-phosphate</name>
        <dbReference type="ChEBI" id="CHEBI:597326"/>
    </cofactor>
</comment>
<dbReference type="GO" id="GO:0047536">
    <property type="term" value="F:2-aminoadipate transaminase activity"/>
    <property type="evidence" value="ECO:0007669"/>
    <property type="project" value="UniProtKB-ARBA"/>
</dbReference>
<dbReference type="InterPro" id="IPR015421">
    <property type="entry name" value="PyrdxlP-dep_Trfase_major"/>
</dbReference>
<keyword evidence="3" id="KW-0032">Aminotransferase</keyword>
<evidence type="ECO:0000313" key="7">
    <source>
        <dbReference type="EMBL" id="KAJ3129428.1"/>
    </source>
</evidence>
<keyword evidence="5" id="KW-0663">Pyridoxal phosphate</keyword>
<dbReference type="CDD" id="cd00609">
    <property type="entry name" value="AAT_like"/>
    <property type="match status" value="1"/>
</dbReference>
<gene>
    <name evidence="7" type="ORF">HK100_008648</name>
</gene>
<dbReference type="GO" id="GO:1901605">
    <property type="term" value="P:alpha-amino acid metabolic process"/>
    <property type="evidence" value="ECO:0007669"/>
    <property type="project" value="TreeGrafter"/>
</dbReference>
<organism evidence="7 8">
    <name type="scientific">Physocladia obscura</name>
    <dbReference type="NCBI Taxonomy" id="109957"/>
    <lineage>
        <taxon>Eukaryota</taxon>
        <taxon>Fungi</taxon>
        <taxon>Fungi incertae sedis</taxon>
        <taxon>Chytridiomycota</taxon>
        <taxon>Chytridiomycota incertae sedis</taxon>
        <taxon>Chytridiomycetes</taxon>
        <taxon>Chytridiales</taxon>
        <taxon>Chytriomycetaceae</taxon>
        <taxon>Physocladia</taxon>
    </lineage>
</organism>
<reference evidence="7" key="1">
    <citation type="submission" date="2020-05" db="EMBL/GenBank/DDBJ databases">
        <title>Phylogenomic resolution of chytrid fungi.</title>
        <authorList>
            <person name="Stajich J.E."/>
            <person name="Amses K."/>
            <person name="Simmons R."/>
            <person name="Seto K."/>
            <person name="Myers J."/>
            <person name="Bonds A."/>
            <person name="Quandt C.A."/>
            <person name="Barry K."/>
            <person name="Liu P."/>
            <person name="Grigoriev I."/>
            <person name="Longcore J.E."/>
            <person name="James T.Y."/>
        </authorList>
    </citation>
    <scope>NUCLEOTIDE SEQUENCE</scope>
    <source>
        <strain evidence="7">JEL0513</strain>
    </source>
</reference>
<dbReference type="Proteomes" id="UP001211907">
    <property type="component" value="Unassembled WGS sequence"/>
</dbReference>
<evidence type="ECO:0000313" key="8">
    <source>
        <dbReference type="Proteomes" id="UP001211907"/>
    </source>
</evidence>
<evidence type="ECO:0000256" key="4">
    <source>
        <dbReference type="ARBA" id="ARBA00022679"/>
    </source>
</evidence>
<feature type="domain" description="Aminotransferase class I/classII large" evidence="6">
    <location>
        <begin position="78"/>
        <end position="410"/>
    </location>
</feature>
<dbReference type="FunFam" id="3.40.640.10:FF:000071">
    <property type="entry name" value="Kynurenine/alpha-aminoadipate aminotransferase, mitochondrial"/>
    <property type="match status" value="1"/>
</dbReference>
<dbReference type="AlphaFoldDB" id="A0AAD5XFG0"/>
<evidence type="ECO:0000256" key="2">
    <source>
        <dbReference type="ARBA" id="ARBA00007441"/>
    </source>
</evidence>
<name>A0AAD5XFG0_9FUNG</name>
<dbReference type="PANTHER" id="PTHR42790:SF19">
    <property type="entry name" value="KYNURENINE_ALPHA-AMINOADIPATE AMINOTRANSFERASE, MITOCHONDRIAL"/>
    <property type="match status" value="1"/>
</dbReference>
<evidence type="ECO:0000256" key="1">
    <source>
        <dbReference type="ARBA" id="ARBA00001933"/>
    </source>
</evidence>
<comment type="similarity">
    <text evidence="2">Belongs to the class-I pyridoxal-phosphate-dependent aminotransferase family.</text>
</comment>
<dbReference type="PANTHER" id="PTHR42790">
    <property type="entry name" value="AMINOTRANSFERASE"/>
    <property type="match status" value="1"/>
</dbReference>
<proteinExistence type="inferred from homology"/>
<sequence length="419" mass="46293">MSTSTTKITDYSRFISPRSARRAPSAIRSLAPLMSLPGMISLGGGNPNPAMFPYVGLSFQLRSGESITVPETELAQALQYSPTNGIPPLVKWLRDLQISEHSPPFAGDFDVCVGNGSQDVLTKAFDMLLSEGDTLLCESPAYVGSLAYLRPIGCKFSDVPSDAEGLIPDALENVLANWNDCATRPRVLYTVPIGGNPTGCSTTVERKKRIYKIAQKYNIIILEDDPYYYLQFGKKRAASYFSMDLDQRVLRFDSFSKILSAGVRVGWVTGPKLLVERIALHSQSSILHASGVSQLLVWKVLQHWGLDGFRAHTQDVSAFYEEKGIAFLRSAEHHLKGLAEWVQPNAGMFVWIKLLGIDDSASLIKQKAVEKKVLLVPGFEFFPNPKTTPYVRASFSTATAEEIDIALARLAEIIREEQK</sequence>
<protein>
    <recommendedName>
        <fullName evidence="6">Aminotransferase class I/classII large domain-containing protein</fullName>
    </recommendedName>
</protein>
<dbReference type="GO" id="GO:0005759">
    <property type="term" value="C:mitochondrial matrix"/>
    <property type="evidence" value="ECO:0007669"/>
    <property type="project" value="UniProtKB-ARBA"/>
</dbReference>
<dbReference type="Pfam" id="PF00155">
    <property type="entry name" value="Aminotran_1_2"/>
    <property type="match status" value="1"/>
</dbReference>
<dbReference type="InterPro" id="IPR004839">
    <property type="entry name" value="Aminotransferase_I/II_large"/>
</dbReference>